<keyword evidence="7" id="KW-1185">Reference proteome</keyword>
<evidence type="ECO:0000256" key="4">
    <source>
        <dbReference type="SAM" id="SignalP"/>
    </source>
</evidence>
<evidence type="ECO:0000313" key="7">
    <source>
        <dbReference type="Proteomes" id="UP001497045"/>
    </source>
</evidence>
<dbReference type="PANTHER" id="PTHR45138:SF9">
    <property type="entry name" value="DIGUANYLATE CYCLASE DGCM-RELATED"/>
    <property type="match status" value="1"/>
</dbReference>
<dbReference type="EC" id="2.7.7.65" evidence="1"/>
<keyword evidence="3" id="KW-0472">Membrane</keyword>
<keyword evidence="4" id="KW-0732">Signal</keyword>
<keyword evidence="6" id="KW-0548">Nucleotidyltransferase</keyword>
<keyword evidence="6" id="KW-0808">Transferase</keyword>
<feature type="transmembrane region" description="Helical" evidence="3">
    <location>
        <begin position="330"/>
        <end position="352"/>
    </location>
</feature>
<evidence type="ECO:0000256" key="3">
    <source>
        <dbReference type="SAM" id="Phobius"/>
    </source>
</evidence>
<dbReference type="NCBIfam" id="TIGR00254">
    <property type="entry name" value="GGDEF"/>
    <property type="match status" value="1"/>
</dbReference>
<organism evidence="6 7">
    <name type="scientific">Aurantiacibacter gilvus</name>
    <dbReference type="NCBI Taxonomy" id="3139141"/>
    <lineage>
        <taxon>Bacteria</taxon>
        <taxon>Pseudomonadati</taxon>
        <taxon>Pseudomonadota</taxon>
        <taxon>Alphaproteobacteria</taxon>
        <taxon>Sphingomonadales</taxon>
        <taxon>Erythrobacteraceae</taxon>
        <taxon>Aurantiacibacter</taxon>
    </lineage>
</organism>
<dbReference type="CDD" id="cd01949">
    <property type="entry name" value="GGDEF"/>
    <property type="match status" value="1"/>
</dbReference>
<feature type="transmembrane region" description="Helical" evidence="3">
    <location>
        <begin position="303"/>
        <end position="323"/>
    </location>
</feature>
<dbReference type="GO" id="GO:0052621">
    <property type="term" value="F:diguanylate cyclase activity"/>
    <property type="evidence" value="ECO:0007669"/>
    <property type="project" value="UniProtKB-EC"/>
</dbReference>
<feature type="transmembrane region" description="Helical" evidence="3">
    <location>
        <begin position="364"/>
        <end position="382"/>
    </location>
</feature>
<dbReference type="Proteomes" id="UP001497045">
    <property type="component" value="Unassembled WGS sequence"/>
</dbReference>
<dbReference type="InterPro" id="IPR029787">
    <property type="entry name" value="Nucleotide_cyclase"/>
</dbReference>
<evidence type="ECO:0000313" key="6">
    <source>
        <dbReference type="EMBL" id="MEL1252027.1"/>
    </source>
</evidence>
<dbReference type="SUPFAM" id="SSF55073">
    <property type="entry name" value="Nucleotide cyclase"/>
    <property type="match status" value="1"/>
</dbReference>
<dbReference type="InterPro" id="IPR000160">
    <property type="entry name" value="GGDEF_dom"/>
</dbReference>
<keyword evidence="3" id="KW-0812">Transmembrane</keyword>
<dbReference type="EMBL" id="JBBYHV010000002">
    <property type="protein sequence ID" value="MEL1252027.1"/>
    <property type="molecule type" value="Genomic_DNA"/>
</dbReference>
<dbReference type="PROSITE" id="PS50887">
    <property type="entry name" value="GGDEF"/>
    <property type="match status" value="1"/>
</dbReference>
<dbReference type="InterPro" id="IPR050469">
    <property type="entry name" value="Diguanylate_Cyclase"/>
</dbReference>
<feature type="transmembrane region" description="Helical" evidence="3">
    <location>
        <begin position="242"/>
        <end position="262"/>
    </location>
</feature>
<dbReference type="Gene3D" id="3.30.70.270">
    <property type="match status" value="1"/>
</dbReference>
<accession>A0ABU9IIP6</accession>
<dbReference type="SMART" id="SM00267">
    <property type="entry name" value="GGDEF"/>
    <property type="match status" value="1"/>
</dbReference>
<dbReference type="PANTHER" id="PTHR45138">
    <property type="entry name" value="REGULATORY COMPONENTS OF SENSORY TRANSDUCTION SYSTEM"/>
    <property type="match status" value="1"/>
</dbReference>
<evidence type="ECO:0000259" key="5">
    <source>
        <dbReference type="PROSITE" id="PS50887"/>
    </source>
</evidence>
<keyword evidence="3" id="KW-1133">Transmembrane helix</keyword>
<evidence type="ECO:0000256" key="2">
    <source>
        <dbReference type="ARBA" id="ARBA00034247"/>
    </source>
</evidence>
<feature type="chain" id="PRO_5046081412" description="diguanylate cyclase" evidence="4">
    <location>
        <begin position="28"/>
        <end position="578"/>
    </location>
</feature>
<comment type="caution">
    <text evidence="6">The sequence shown here is derived from an EMBL/GenBank/DDBJ whole genome shotgun (WGS) entry which is preliminary data.</text>
</comment>
<feature type="transmembrane region" description="Helical" evidence="3">
    <location>
        <begin position="211"/>
        <end position="230"/>
    </location>
</feature>
<sequence length="578" mass="62669">MDGSPAKYLMACMAMLATLFVAQPLLAQEQQSGFAPGSVCIVEAPGSVTYAELASEPSAWRCDGTSPENFDRLALRFDLRDRAADDPAPGYLRLTRLHFEEMQVVAIAADGTQATSTVAPDDLLPGSNLREAAVVLPRIEAPPVAVALIADGAPSAAALADAQPMAGIPAKPIAAYEHLLAALLCGLLLAPFFFDLGFYRVLRSAFPLYHAAFCVLAVLQTATFSGLLLLLTDLSMATQRVIAILSFDCMVAAGTLLIVGFVERHVFRPWQRKLLFAMAGLTVSLSAVGAFGLPVFGAITAQIYYAGYVVYLAALAYIMAYALRRGSVAIRWILLSYTPLLLVGVSNVVVGLTAPNSTHLDNYWLQNIALAFEVIVTAYAVTDRFLKIKSERDLARSQQCALEDLATRDPLTGLLNRRAIDEQFNDLHRAGYDTFALIDLDHFKSVNDAFGHQVGDAALQAVAKALQSDPEALAMRLGGEEFLVLLRGDDATERAEKLRQAITIRIAREVVGLDRVVTASMGMVSFPHTAMPSAGFADVYARADQLLYEAKEQGRNRTVSERLKLFRPRKHSERRSAA</sequence>
<dbReference type="InterPro" id="IPR011623">
    <property type="entry name" value="7TMR_DISM_rcpt_extracell_dom1"/>
</dbReference>
<feature type="domain" description="GGDEF" evidence="5">
    <location>
        <begin position="431"/>
        <end position="563"/>
    </location>
</feature>
<feature type="signal peptide" evidence="4">
    <location>
        <begin position="1"/>
        <end position="27"/>
    </location>
</feature>
<dbReference type="Pfam" id="PF00990">
    <property type="entry name" value="GGDEF"/>
    <property type="match status" value="1"/>
</dbReference>
<dbReference type="InterPro" id="IPR043128">
    <property type="entry name" value="Rev_trsase/Diguanyl_cyclase"/>
</dbReference>
<feature type="transmembrane region" description="Helical" evidence="3">
    <location>
        <begin position="179"/>
        <end position="199"/>
    </location>
</feature>
<gene>
    <name evidence="6" type="ORF">AAEO60_15225</name>
</gene>
<dbReference type="Pfam" id="PF07695">
    <property type="entry name" value="7TMR-DISM_7TM"/>
    <property type="match status" value="1"/>
</dbReference>
<feature type="transmembrane region" description="Helical" evidence="3">
    <location>
        <begin position="274"/>
        <end position="297"/>
    </location>
</feature>
<evidence type="ECO:0000256" key="1">
    <source>
        <dbReference type="ARBA" id="ARBA00012528"/>
    </source>
</evidence>
<proteinExistence type="predicted"/>
<comment type="catalytic activity">
    <reaction evidence="2">
        <text>2 GTP = 3',3'-c-di-GMP + 2 diphosphate</text>
        <dbReference type="Rhea" id="RHEA:24898"/>
        <dbReference type="ChEBI" id="CHEBI:33019"/>
        <dbReference type="ChEBI" id="CHEBI:37565"/>
        <dbReference type="ChEBI" id="CHEBI:58805"/>
        <dbReference type="EC" id="2.7.7.65"/>
    </reaction>
</comment>
<protein>
    <recommendedName>
        <fullName evidence="1">diguanylate cyclase</fullName>
        <ecNumber evidence="1">2.7.7.65</ecNumber>
    </recommendedName>
</protein>
<reference evidence="6 7" key="1">
    <citation type="submission" date="2024-04" db="EMBL/GenBank/DDBJ databases">
        <title>Aurantiacibacter sp. DGU6 16S ribosomal RNA gene Genome sequencing and assembly.</title>
        <authorList>
            <person name="Park S."/>
        </authorList>
    </citation>
    <scope>NUCLEOTIDE SEQUENCE [LARGE SCALE GENOMIC DNA]</scope>
    <source>
        <strain evidence="6 7">DGU6</strain>
    </source>
</reference>
<name>A0ABU9IIP6_9SPHN</name>
<dbReference type="RefSeq" id="WP_341674564.1">
    <property type="nucleotide sequence ID" value="NZ_JBBYHV010000002.1"/>
</dbReference>